<gene>
    <name evidence="3" type="ORF">CVV64_05740</name>
</gene>
<evidence type="ECO:0000313" key="4">
    <source>
        <dbReference type="Proteomes" id="UP000233256"/>
    </source>
</evidence>
<dbReference type="Gene3D" id="1.10.287.1490">
    <property type="match status" value="1"/>
</dbReference>
<name>A0A2N1PSF5_9BACT</name>
<feature type="coiled-coil region" evidence="1">
    <location>
        <begin position="91"/>
        <end position="125"/>
    </location>
</feature>
<protein>
    <recommendedName>
        <fullName evidence="2">CT398-like coiled coil hairpin domain-containing protein</fullName>
    </recommendedName>
</protein>
<evidence type="ECO:0000259" key="2">
    <source>
        <dbReference type="Pfam" id="PF24481"/>
    </source>
</evidence>
<dbReference type="Proteomes" id="UP000233256">
    <property type="component" value="Unassembled WGS sequence"/>
</dbReference>
<organism evidence="3 4">
    <name type="scientific">Candidatus Wallbacteria bacterium HGW-Wallbacteria-1</name>
    <dbReference type="NCBI Taxonomy" id="2013854"/>
    <lineage>
        <taxon>Bacteria</taxon>
        <taxon>Candidatus Walliibacteriota</taxon>
    </lineage>
</organism>
<feature type="domain" description="CT398-like coiled coil hairpin" evidence="2">
    <location>
        <begin position="36"/>
        <end position="187"/>
    </location>
</feature>
<dbReference type="Pfam" id="PF24481">
    <property type="entry name" value="CT398_CC"/>
    <property type="match status" value="1"/>
</dbReference>
<evidence type="ECO:0000256" key="1">
    <source>
        <dbReference type="SAM" id="Coils"/>
    </source>
</evidence>
<comment type="caution">
    <text evidence="3">The sequence shown here is derived from an EMBL/GenBank/DDBJ whole genome shotgun (WGS) entry which is preliminary data.</text>
</comment>
<accession>A0A2N1PSF5</accession>
<dbReference type="AlphaFoldDB" id="A0A2N1PSF5"/>
<reference evidence="3 4" key="1">
    <citation type="journal article" date="2017" name="ISME J.">
        <title>Potential for microbial H2 and metal transformations associated with novel bacteria and archaea in deep terrestrial subsurface sediments.</title>
        <authorList>
            <person name="Hernsdorf A.W."/>
            <person name="Amano Y."/>
            <person name="Miyakawa K."/>
            <person name="Ise K."/>
            <person name="Suzuki Y."/>
            <person name="Anantharaman K."/>
            <person name="Probst A."/>
            <person name="Burstein D."/>
            <person name="Thomas B.C."/>
            <person name="Banfield J.F."/>
        </authorList>
    </citation>
    <scope>NUCLEOTIDE SEQUENCE [LARGE SCALE GENOMIC DNA]</scope>
    <source>
        <strain evidence="3">HGW-Wallbacteria-1</strain>
    </source>
</reference>
<keyword evidence="1" id="KW-0175">Coiled coil</keyword>
<proteinExistence type="predicted"/>
<sequence length="272" mass="30576">MAESLDCLLFAVHYLDQQMNLLADGIQKLHLTKKRNEANSLRLQQHVATLETTLKDARIQENLKVGRQKSIKLDIQKTEQKLYSVKTPRELDALNHQKAKLESDLSEVEDAILEIMEQIEETQDSLAKGKTELDEAIQVSQTFQKEMVDTEKDIKRRGGICLKRRHVLSQQLPQLHRDNYERILKSRGLAVAVIGAEQNCPCCSFEIPKSALATLSSGNGPVNCRECGVYLSWDFGNFGFQCASCGQNMHLADSARAMAMDEKISCQHCEGA</sequence>
<dbReference type="InterPro" id="IPR056003">
    <property type="entry name" value="CT398_CC_hairpin"/>
</dbReference>
<evidence type="ECO:0000313" key="3">
    <source>
        <dbReference type="EMBL" id="PKK91271.1"/>
    </source>
</evidence>
<dbReference type="EMBL" id="PGXC01000003">
    <property type="protein sequence ID" value="PKK91271.1"/>
    <property type="molecule type" value="Genomic_DNA"/>
</dbReference>